<sequence length="52" mass="5632">MTFSVLLGSMSYSLAVTKEGTKSGGHFCGWLACIPKKYPNLNLPTTHNAEKT</sequence>
<organism evidence="1">
    <name type="scientific">Rhizophora mucronata</name>
    <name type="common">Asiatic mangrove</name>
    <dbReference type="NCBI Taxonomy" id="61149"/>
    <lineage>
        <taxon>Eukaryota</taxon>
        <taxon>Viridiplantae</taxon>
        <taxon>Streptophyta</taxon>
        <taxon>Embryophyta</taxon>
        <taxon>Tracheophyta</taxon>
        <taxon>Spermatophyta</taxon>
        <taxon>Magnoliopsida</taxon>
        <taxon>eudicotyledons</taxon>
        <taxon>Gunneridae</taxon>
        <taxon>Pentapetalae</taxon>
        <taxon>rosids</taxon>
        <taxon>fabids</taxon>
        <taxon>Malpighiales</taxon>
        <taxon>Rhizophoraceae</taxon>
        <taxon>Rhizophora</taxon>
    </lineage>
</organism>
<protein>
    <submittedName>
        <fullName evidence="1">Uncharacterized protein</fullName>
    </submittedName>
</protein>
<accession>A0A2P2K684</accession>
<dbReference type="EMBL" id="GGEC01020699">
    <property type="protein sequence ID" value="MBX01183.1"/>
    <property type="molecule type" value="Transcribed_RNA"/>
</dbReference>
<proteinExistence type="predicted"/>
<reference evidence="1" key="1">
    <citation type="submission" date="2018-02" db="EMBL/GenBank/DDBJ databases">
        <title>Rhizophora mucronata_Transcriptome.</title>
        <authorList>
            <person name="Meera S.P."/>
            <person name="Sreeshan A."/>
            <person name="Augustine A."/>
        </authorList>
    </citation>
    <scope>NUCLEOTIDE SEQUENCE</scope>
    <source>
        <tissue evidence="1">Leaf</tissue>
    </source>
</reference>
<evidence type="ECO:0000313" key="1">
    <source>
        <dbReference type="EMBL" id="MBX01183.1"/>
    </source>
</evidence>
<dbReference type="AlphaFoldDB" id="A0A2P2K684"/>
<name>A0A2P2K684_RHIMU</name>